<evidence type="ECO:0000313" key="3">
    <source>
        <dbReference type="Proteomes" id="UP001165089"/>
    </source>
</evidence>
<dbReference type="EMBL" id="BSDD01000001">
    <property type="protein sequence ID" value="GLH69290.1"/>
    <property type="molecule type" value="Genomic_DNA"/>
</dbReference>
<comment type="caution">
    <text evidence="2">The sequence shown here is derived from an EMBL/GenBank/DDBJ whole genome shotgun (WGS) entry which is preliminary data.</text>
</comment>
<proteinExistence type="predicted"/>
<feature type="transmembrane region" description="Helical" evidence="1">
    <location>
        <begin position="26"/>
        <end position="45"/>
    </location>
</feature>
<evidence type="ECO:0000313" key="2">
    <source>
        <dbReference type="EMBL" id="GLH69290.1"/>
    </source>
</evidence>
<evidence type="ECO:0000256" key="1">
    <source>
        <dbReference type="SAM" id="Phobius"/>
    </source>
</evidence>
<feature type="transmembrane region" description="Helical" evidence="1">
    <location>
        <begin position="6"/>
        <end position="21"/>
    </location>
</feature>
<dbReference type="RefSeq" id="WP_285723217.1">
    <property type="nucleotide sequence ID" value="NZ_BSDD01000001.1"/>
</dbReference>
<organism evidence="2 3">
    <name type="scientific">Geothrix rubra</name>
    <dbReference type="NCBI Taxonomy" id="2927977"/>
    <lineage>
        <taxon>Bacteria</taxon>
        <taxon>Pseudomonadati</taxon>
        <taxon>Acidobacteriota</taxon>
        <taxon>Holophagae</taxon>
        <taxon>Holophagales</taxon>
        <taxon>Holophagaceae</taxon>
        <taxon>Geothrix</taxon>
    </lineage>
</organism>
<keyword evidence="1" id="KW-1133">Transmembrane helix</keyword>
<reference evidence="2 3" key="1">
    <citation type="journal article" date="2023" name="Antonie Van Leeuwenhoek">
        <title>Mesoterricola silvestris gen. nov., sp. nov., Mesoterricola sediminis sp. nov., Geothrix oryzae sp. nov., Geothrix edaphica sp. nov., Geothrix rubra sp. nov., and Geothrix limicola sp. nov., six novel members of Acidobacteriota isolated from soils.</title>
        <authorList>
            <person name="Itoh H."/>
            <person name="Sugisawa Y."/>
            <person name="Mise K."/>
            <person name="Xu Z."/>
            <person name="Kuniyasu M."/>
            <person name="Ushijima N."/>
            <person name="Kawano K."/>
            <person name="Kobayashi E."/>
            <person name="Shiratori Y."/>
            <person name="Masuda Y."/>
            <person name="Senoo K."/>
        </authorList>
    </citation>
    <scope>NUCLEOTIDE SEQUENCE [LARGE SCALE GENOMIC DNA]</scope>
    <source>
        <strain evidence="2 3">Red803</strain>
    </source>
</reference>
<name>A0ABQ5Q592_9BACT</name>
<keyword evidence="1" id="KW-0812">Transmembrane</keyword>
<keyword evidence="3" id="KW-1185">Reference proteome</keyword>
<gene>
    <name evidence="2" type="ORF">GETHPA_08230</name>
</gene>
<sequence>MNIVLIVTGAAILVLVLLLAYKIGRFLLRLCVGLLALALLSWWLWNLFHS</sequence>
<accession>A0ABQ5Q592</accession>
<keyword evidence="1" id="KW-0472">Membrane</keyword>
<dbReference type="Proteomes" id="UP001165089">
    <property type="component" value="Unassembled WGS sequence"/>
</dbReference>
<protein>
    <submittedName>
        <fullName evidence="2">Uncharacterized protein</fullName>
    </submittedName>
</protein>